<name>A0A7K3WEN4_9ACTN</name>
<dbReference type="SUPFAM" id="SSF51197">
    <property type="entry name" value="Clavaminate synthase-like"/>
    <property type="match status" value="1"/>
</dbReference>
<dbReference type="EMBL" id="JAAGWK010000011">
    <property type="protein sequence ID" value="NEL54369.1"/>
    <property type="molecule type" value="Genomic_DNA"/>
</dbReference>
<dbReference type="AlphaFoldDB" id="A0A7K3WEN4"/>
<dbReference type="InterPro" id="IPR027443">
    <property type="entry name" value="IPNS-like_sf"/>
</dbReference>
<dbReference type="GO" id="GO:0051213">
    <property type="term" value="F:dioxygenase activity"/>
    <property type="evidence" value="ECO:0007669"/>
    <property type="project" value="UniProtKB-KW"/>
</dbReference>
<evidence type="ECO:0000313" key="6">
    <source>
        <dbReference type="Proteomes" id="UP000470470"/>
    </source>
</evidence>
<dbReference type="Pfam" id="PF05118">
    <property type="entry name" value="Asp_Arg_Hydrox"/>
    <property type="match status" value="1"/>
</dbReference>
<evidence type="ECO:0000256" key="3">
    <source>
        <dbReference type="ARBA" id="ARBA00023002"/>
    </source>
</evidence>
<gene>
    <name evidence="5" type="ORF">G1H19_10185</name>
</gene>
<dbReference type="InterPro" id="IPR051821">
    <property type="entry name" value="Asp/Asn_beta-hydroxylase"/>
</dbReference>
<feature type="domain" description="Aspartyl/asparaginy/proline hydroxylase" evidence="4">
    <location>
        <begin position="41"/>
        <end position="198"/>
    </location>
</feature>
<evidence type="ECO:0000256" key="2">
    <source>
        <dbReference type="ARBA" id="ARBA00022964"/>
    </source>
</evidence>
<dbReference type="RefSeq" id="WP_152727598.1">
    <property type="nucleotide sequence ID" value="NZ_JAABOZ010000001.1"/>
</dbReference>
<proteinExistence type="inferred from homology"/>
<reference evidence="5 6" key="1">
    <citation type="submission" date="2020-02" db="EMBL/GenBank/DDBJ databases">
        <title>The whole genome sequence of CPCC 205119.</title>
        <authorList>
            <person name="Jiang Z."/>
        </authorList>
    </citation>
    <scope>NUCLEOTIDE SEQUENCE [LARGE SCALE GENOMIC DNA]</scope>
    <source>
        <strain evidence="5 6">CPCC 205119</strain>
    </source>
</reference>
<accession>A0A7K3WEN4</accession>
<comment type="caution">
    <text evidence="5">The sequence shown here is derived from an EMBL/GenBank/DDBJ whole genome shotgun (WGS) entry which is preliminary data.</text>
</comment>
<evidence type="ECO:0000259" key="4">
    <source>
        <dbReference type="Pfam" id="PF05118"/>
    </source>
</evidence>
<evidence type="ECO:0000256" key="1">
    <source>
        <dbReference type="ARBA" id="ARBA00007730"/>
    </source>
</evidence>
<comment type="similarity">
    <text evidence="1">Belongs to the aspartyl/asparaginyl beta-hydroxylase family.</text>
</comment>
<keyword evidence="2" id="KW-0223">Dioxygenase</keyword>
<keyword evidence="3" id="KW-0560">Oxidoreductase</keyword>
<sequence length="240" mass="27197">MALLARLVTWLNAWFVKPAGGDSRPPFLDIDAVYPSLRSLEAAYPAIRDEALAVMEGVDSIPVYDELDPVQHCISAVTPGHWRVYYLRAMGRPAEPHSSRCPRTTEALAGVPDVFQAQFSILDPGKTVPAHRGPFSGYLRYHLGLIVPEVEPPRLRVADEVRAWRNGEGMLFDDRFEHEVYNTSTEFRVVLIVDILRPMPLPQRLVNRALVPVIRRFYGRPVLERARQYAEATERLDRAA</sequence>
<dbReference type="Proteomes" id="UP000470470">
    <property type="component" value="Unassembled WGS sequence"/>
</dbReference>
<protein>
    <submittedName>
        <fullName evidence="5">Aspartyl/asparaginyl beta-hydroxylase domain-containing protein</fullName>
    </submittedName>
</protein>
<dbReference type="PANTHER" id="PTHR46332:SF5">
    <property type="entry name" value="ASPARTATE BETA-HYDROXYLASE DOMAIN CONTAINING 2"/>
    <property type="match status" value="1"/>
</dbReference>
<dbReference type="InterPro" id="IPR007803">
    <property type="entry name" value="Asp/Arg/Pro-Hydrxlase"/>
</dbReference>
<evidence type="ECO:0000313" key="5">
    <source>
        <dbReference type="EMBL" id="NEL54369.1"/>
    </source>
</evidence>
<dbReference type="PANTHER" id="PTHR46332">
    <property type="entry name" value="ASPARTATE BETA-HYDROXYLASE DOMAIN-CONTAINING PROTEIN 2"/>
    <property type="match status" value="1"/>
</dbReference>
<dbReference type="Gene3D" id="2.60.120.330">
    <property type="entry name" value="B-lactam Antibiotic, Isopenicillin N Synthase, Chain"/>
    <property type="match status" value="1"/>
</dbReference>
<organism evidence="5 6">
    <name type="scientific">Goekera deserti</name>
    <dbReference type="NCBI Taxonomy" id="2497753"/>
    <lineage>
        <taxon>Bacteria</taxon>
        <taxon>Bacillati</taxon>
        <taxon>Actinomycetota</taxon>
        <taxon>Actinomycetes</taxon>
        <taxon>Geodermatophilales</taxon>
        <taxon>Geodermatophilaceae</taxon>
        <taxon>Goekera</taxon>
    </lineage>
</organism>
<keyword evidence="6" id="KW-1185">Reference proteome</keyword>